<dbReference type="Gene3D" id="1.20.5.510">
    <property type="entry name" value="Single helix bin"/>
    <property type="match status" value="1"/>
</dbReference>
<evidence type="ECO:0000256" key="8">
    <source>
        <dbReference type="SAM" id="Phobius"/>
    </source>
</evidence>
<evidence type="ECO:0000256" key="4">
    <source>
        <dbReference type="ARBA" id="ARBA00022692"/>
    </source>
</evidence>
<comment type="similarity">
    <text evidence="2">Belongs to the MscS (TC 1.A.23) family.</text>
</comment>
<proteinExistence type="inferred from homology"/>
<keyword evidence="5 8" id="KW-1133">Transmembrane helix</keyword>
<keyword evidence="6 8" id="KW-0472">Membrane</keyword>
<dbReference type="GO" id="GO:0050982">
    <property type="term" value="P:detection of mechanical stimulus"/>
    <property type="evidence" value="ECO:0007669"/>
    <property type="project" value="TreeGrafter"/>
</dbReference>
<feature type="transmembrane region" description="Helical" evidence="8">
    <location>
        <begin position="334"/>
        <end position="357"/>
    </location>
</feature>
<comment type="caution">
    <text evidence="9">The sequence shown here is derived from an EMBL/GenBank/DDBJ whole genome shotgun (WGS) entry which is preliminary data.</text>
</comment>
<dbReference type="PANTHER" id="PTHR31618:SF7">
    <property type="entry name" value="MECHANOSENSITIVE ION CHANNEL PROTEIN"/>
    <property type="match status" value="1"/>
</dbReference>
<comment type="subcellular location">
    <subcellularLocation>
        <location evidence="1">Membrane</location>
        <topology evidence="1">Multi-pass membrane protein</topology>
    </subcellularLocation>
</comment>
<feature type="transmembrane region" description="Helical" evidence="8">
    <location>
        <begin position="303"/>
        <end position="322"/>
    </location>
</feature>
<dbReference type="AlphaFoldDB" id="A0A445IXT7"/>
<dbReference type="GO" id="GO:0006820">
    <property type="term" value="P:monoatomic anion transport"/>
    <property type="evidence" value="ECO:0007669"/>
    <property type="project" value="TreeGrafter"/>
</dbReference>
<evidence type="ECO:0000256" key="6">
    <source>
        <dbReference type="ARBA" id="ARBA00023136"/>
    </source>
</evidence>
<evidence type="ECO:0000313" key="10">
    <source>
        <dbReference type="Proteomes" id="UP000289340"/>
    </source>
</evidence>
<dbReference type="Proteomes" id="UP000289340">
    <property type="component" value="Chromosome 9"/>
</dbReference>
<evidence type="ECO:0000256" key="1">
    <source>
        <dbReference type="ARBA" id="ARBA00004141"/>
    </source>
</evidence>
<dbReference type="InterPro" id="IPR009518">
    <property type="entry name" value="PSII_PsbX"/>
</dbReference>
<dbReference type="EMBL" id="QZWG01000009">
    <property type="protein sequence ID" value="RZB90965.1"/>
    <property type="molecule type" value="Genomic_DNA"/>
</dbReference>
<dbReference type="GO" id="GO:0015979">
    <property type="term" value="P:photosynthesis"/>
    <property type="evidence" value="ECO:0007669"/>
    <property type="project" value="UniProtKB-KW"/>
</dbReference>
<dbReference type="GO" id="GO:0009523">
    <property type="term" value="C:photosystem II"/>
    <property type="evidence" value="ECO:0007669"/>
    <property type="project" value="UniProtKB-KW"/>
</dbReference>
<evidence type="ECO:0000313" key="9">
    <source>
        <dbReference type="EMBL" id="RZB90965.1"/>
    </source>
</evidence>
<gene>
    <name evidence="9" type="ORF">D0Y65_023391</name>
</gene>
<evidence type="ECO:0000256" key="3">
    <source>
        <dbReference type="ARBA" id="ARBA00022531"/>
    </source>
</evidence>
<evidence type="ECO:0000256" key="7">
    <source>
        <dbReference type="ARBA" id="ARBA00023276"/>
    </source>
</evidence>
<dbReference type="PANTHER" id="PTHR31618">
    <property type="entry name" value="MECHANOSENSITIVE ION CHANNEL PROTEIN 5"/>
    <property type="match status" value="1"/>
</dbReference>
<keyword evidence="4 8" id="KW-0812">Transmembrane</keyword>
<dbReference type="InterPro" id="IPR016688">
    <property type="entry name" value="MscS-like_plants/fungi"/>
</dbReference>
<evidence type="ECO:0000256" key="2">
    <source>
        <dbReference type="ARBA" id="ARBA00008017"/>
    </source>
</evidence>
<reference evidence="9 10" key="1">
    <citation type="submission" date="2018-09" db="EMBL/GenBank/DDBJ databases">
        <title>A high-quality reference genome of wild soybean provides a powerful tool to mine soybean genomes.</title>
        <authorList>
            <person name="Xie M."/>
            <person name="Chung C.Y.L."/>
            <person name="Li M.-W."/>
            <person name="Wong F.-L."/>
            <person name="Chan T.-F."/>
            <person name="Lam H.-M."/>
        </authorList>
    </citation>
    <scope>NUCLEOTIDE SEQUENCE [LARGE SCALE GENOMIC DNA]</scope>
    <source>
        <strain evidence="10">cv. W05</strain>
        <tissue evidence="9">Hypocotyl of etiolated seedlings</tissue>
    </source>
</reference>
<evidence type="ECO:0000256" key="5">
    <source>
        <dbReference type="ARBA" id="ARBA00022989"/>
    </source>
</evidence>
<sequence>MEMAEKVGKASISGRLSFKTMINENEGKEEQVIDVDKLKKMKQEKVSAWTMKGLISVIRGSGLSTLSYTPKSANEDGSDQQDNEITSEREARAAVYRIFRNVAKPGNKYIEKDDLLRFMKNEEVENVLLLFEGALLLVAFMFGNTAKTVFVAIIFLFVMHPFDVGDCCVIDAVQNYAERSSRRSELVLELKKILEDLNIKYHLLPKEVHLSYARKAAASDTGKYAENFHLSLHFCLHHHFSQTHVNISIPISSLFTGTSSDQKRVVPSSDAFFKPLTLRSSKVVAASNSNGRFQVRTSMKEKVVTGLTAAALTASMMVPDVAEAAVSPSLKNFLLSIAAGGVVVVAIIGAVIGVSNFDPVKRS</sequence>
<accession>A0A445IXT7</accession>
<keyword evidence="3" id="KW-0602">Photosynthesis</keyword>
<dbReference type="GO" id="GO:0005886">
    <property type="term" value="C:plasma membrane"/>
    <property type="evidence" value="ECO:0007669"/>
    <property type="project" value="TreeGrafter"/>
</dbReference>
<protein>
    <submittedName>
        <fullName evidence="9">Mechanosensitive ion channel protein 10</fullName>
    </submittedName>
</protein>
<keyword evidence="7" id="KW-0604">Photosystem II</keyword>
<organism evidence="9 10">
    <name type="scientific">Glycine soja</name>
    <name type="common">Wild soybean</name>
    <dbReference type="NCBI Taxonomy" id="3848"/>
    <lineage>
        <taxon>Eukaryota</taxon>
        <taxon>Viridiplantae</taxon>
        <taxon>Streptophyta</taxon>
        <taxon>Embryophyta</taxon>
        <taxon>Tracheophyta</taxon>
        <taxon>Spermatophyta</taxon>
        <taxon>Magnoliopsida</taxon>
        <taxon>eudicotyledons</taxon>
        <taxon>Gunneridae</taxon>
        <taxon>Pentapetalae</taxon>
        <taxon>rosids</taxon>
        <taxon>fabids</taxon>
        <taxon>Fabales</taxon>
        <taxon>Fabaceae</taxon>
        <taxon>Papilionoideae</taxon>
        <taxon>50 kb inversion clade</taxon>
        <taxon>NPAAA clade</taxon>
        <taxon>indigoferoid/millettioid clade</taxon>
        <taxon>Phaseoleae</taxon>
        <taxon>Glycine</taxon>
        <taxon>Glycine subgen. Soja</taxon>
    </lineage>
</organism>
<keyword evidence="10" id="KW-1185">Reference proteome</keyword>
<dbReference type="GO" id="GO:0008381">
    <property type="term" value="F:mechanosensitive monoatomic ion channel activity"/>
    <property type="evidence" value="ECO:0007669"/>
    <property type="project" value="TreeGrafter"/>
</dbReference>
<dbReference type="Pfam" id="PF06596">
    <property type="entry name" value="PsbX"/>
    <property type="match status" value="1"/>
</dbReference>
<name>A0A445IXT7_GLYSO</name>